<proteinExistence type="predicted"/>
<dbReference type="InterPro" id="IPR037914">
    <property type="entry name" value="SpoVT-AbrB_sf"/>
</dbReference>
<evidence type="ECO:0000313" key="4">
    <source>
        <dbReference type="Proteomes" id="UP000186607"/>
    </source>
</evidence>
<dbReference type="NCBIfam" id="TIGR01439">
    <property type="entry name" value="lp_hng_hel_AbrB"/>
    <property type="match status" value="1"/>
</dbReference>
<feature type="domain" description="SpoVT-AbrB" evidence="2">
    <location>
        <begin position="6"/>
        <end position="51"/>
    </location>
</feature>
<dbReference type="PROSITE" id="PS51740">
    <property type="entry name" value="SPOVT_ABRB"/>
    <property type="match status" value="1"/>
</dbReference>
<sequence>MTSSHAYHLKVQAQGRVVVPGDVRADLGVQEGDDLILLKDGTGYRLTSKRQLIDELRGSLVKTGAAAGRDLTQELLDDRRAEAARKGW</sequence>
<evidence type="ECO:0000256" key="1">
    <source>
        <dbReference type="PROSITE-ProRule" id="PRU01076"/>
    </source>
</evidence>
<dbReference type="RefSeq" id="WP_075830857.1">
    <property type="nucleotide sequence ID" value="NZ_MSTI01000035.1"/>
</dbReference>
<dbReference type="STRING" id="249408.BOO71_0002902"/>
<keyword evidence="4" id="KW-1185">Reference proteome</keyword>
<keyword evidence="1" id="KW-0238">DNA-binding</keyword>
<dbReference type="Proteomes" id="UP000186607">
    <property type="component" value="Unassembled WGS sequence"/>
</dbReference>
<reference evidence="3 4" key="1">
    <citation type="submission" date="2017-01" db="EMBL/GenBank/DDBJ databases">
        <title>Genome Analysis of Deinococcus marmoris KOPRI26562.</title>
        <authorList>
            <person name="Kim J.H."/>
            <person name="Oh H.-M."/>
        </authorList>
    </citation>
    <scope>NUCLEOTIDE SEQUENCE [LARGE SCALE GENOMIC DNA]</scope>
    <source>
        <strain evidence="3 4">KOPRI26562</strain>
    </source>
</reference>
<protein>
    <recommendedName>
        <fullName evidence="2">SpoVT-AbrB domain-containing protein</fullName>
    </recommendedName>
</protein>
<dbReference type="AlphaFoldDB" id="A0A1U7P2I4"/>
<gene>
    <name evidence="3" type="ORF">BOO71_0002902</name>
</gene>
<dbReference type="OrthoDB" id="9811597at2"/>
<name>A0A1U7P2I4_9DEIO</name>
<dbReference type="SUPFAM" id="SSF89447">
    <property type="entry name" value="AbrB/MazE/MraZ-like"/>
    <property type="match status" value="1"/>
</dbReference>
<organism evidence="3 4">
    <name type="scientific">Deinococcus marmoris</name>
    <dbReference type="NCBI Taxonomy" id="249408"/>
    <lineage>
        <taxon>Bacteria</taxon>
        <taxon>Thermotogati</taxon>
        <taxon>Deinococcota</taxon>
        <taxon>Deinococci</taxon>
        <taxon>Deinococcales</taxon>
        <taxon>Deinococcaceae</taxon>
        <taxon>Deinococcus</taxon>
    </lineage>
</organism>
<evidence type="ECO:0000313" key="3">
    <source>
        <dbReference type="EMBL" id="OLV19382.1"/>
    </source>
</evidence>
<dbReference type="EMBL" id="MSTI01000035">
    <property type="protein sequence ID" value="OLV19382.1"/>
    <property type="molecule type" value="Genomic_DNA"/>
</dbReference>
<comment type="caution">
    <text evidence="3">The sequence shown here is derived from an EMBL/GenBank/DDBJ whole genome shotgun (WGS) entry which is preliminary data.</text>
</comment>
<dbReference type="InterPro" id="IPR007159">
    <property type="entry name" value="SpoVT-AbrB_dom"/>
</dbReference>
<accession>A0A1U7P2I4</accession>
<dbReference type="GO" id="GO:0003677">
    <property type="term" value="F:DNA binding"/>
    <property type="evidence" value="ECO:0007669"/>
    <property type="project" value="UniProtKB-UniRule"/>
</dbReference>
<evidence type="ECO:0000259" key="2">
    <source>
        <dbReference type="PROSITE" id="PS51740"/>
    </source>
</evidence>